<sequence length="277" mass="31901">MDAFATIFVLLTFVIGSSLCCLALWTISKSTALRESNVCPAGSEFYADIKCLRTSHCYPWPQSTAFIYIVFPVLQQKWRKITPTILVLCAIIIVLHTVTMTFLDSNLHWVYDRVTHLWHMTDTEWTEFYVRYFELLWSSCEIILILVLDSVIFSFILCRKFKPILISCVQLHPNAARINRRVESRLILQSICQCIPTTTVNIIFFFVLPVTTLPHLQIVFSSIWIVTNLIDASAPAQIMHRFVIIAFHFPQALAANRKRKLKLVTARGQRELSDSNT</sequence>
<dbReference type="PANTHER" id="PTHR23017:SF3">
    <property type="entry name" value="G-PROTEIN COUPLED RECEPTORS FAMILY 1 PROFILE DOMAIN-CONTAINING PROTEIN"/>
    <property type="match status" value="1"/>
</dbReference>
<accession>A0A2A6D1D9</accession>
<keyword evidence="2" id="KW-1185">Reference proteome</keyword>
<organism evidence="1 2">
    <name type="scientific">Pristionchus pacificus</name>
    <name type="common">Parasitic nematode worm</name>
    <dbReference type="NCBI Taxonomy" id="54126"/>
    <lineage>
        <taxon>Eukaryota</taxon>
        <taxon>Metazoa</taxon>
        <taxon>Ecdysozoa</taxon>
        <taxon>Nematoda</taxon>
        <taxon>Chromadorea</taxon>
        <taxon>Rhabditida</taxon>
        <taxon>Rhabditina</taxon>
        <taxon>Diplogasteromorpha</taxon>
        <taxon>Diplogasteroidea</taxon>
        <taxon>Neodiplogasteridae</taxon>
        <taxon>Pristionchus</taxon>
    </lineage>
</organism>
<gene>
    <name evidence="1" type="primary">WBGene00093922</name>
</gene>
<dbReference type="Pfam" id="PF10328">
    <property type="entry name" value="7TM_GPCR_Srx"/>
    <property type="match status" value="1"/>
</dbReference>
<dbReference type="EnsemblMetazoa" id="PPA04368.1">
    <property type="protein sequence ID" value="PPA04368.1"/>
    <property type="gene ID" value="WBGene00093922"/>
</dbReference>
<reference evidence="1" key="2">
    <citation type="submission" date="2022-06" db="UniProtKB">
        <authorList>
            <consortium name="EnsemblMetazoa"/>
        </authorList>
    </citation>
    <scope>IDENTIFICATION</scope>
    <source>
        <strain evidence="1">PS312</strain>
    </source>
</reference>
<accession>A0A8R1U486</accession>
<proteinExistence type="predicted"/>
<evidence type="ECO:0000313" key="1">
    <source>
        <dbReference type="EnsemblMetazoa" id="PPA04368.1"/>
    </source>
</evidence>
<dbReference type="Proteomes" id="UP000005239">
    <property type="component" value="Unassembled WGS sequence"/>
</dbReference>
<protein>
    <submittedName>
        <fullName evidence="1">G protein-coupled receptor</fullName>
    </submittedName>
</protein>
<dbReference type="AlphaFoldDB" id="A0A2A6D1D9"/>
<evidence type="ECO:0000313" key="2">
    <source>
        <dbReference type="Proteomes" id="UP000005239"/>
    </source>
</evidence>
<dbReference type="InterPro" id="IPR019430">
    <property type="entry name" value="7TM_GPCR_serpentine_rcpt_Srx"/>
</dbReference>
<name>A0A2A6D1D9_PRIPA</name>
<dbReference type="PANTHER" id="PTHR23017">
    <property type="entry name" value="SERPENTINE RECEPTOR, CLASS X"/>
    <property type="match status" value="1"/>
</dbReference>
<reference evidence="2" key="1">
    <citation type="journal article" date="2008" name="Nat. Genet.">
        <title>The Pristionchus pacificus genome provides a unique perspective on nematode lifestyle and parasitism.</title>
        <authorList>
            <person name="Dieterich C."/>
            <person name="Clifton S.W."/>
            <person name="Schuster L.N."/>
            <person name="Chinwalla A."/>
            <person name="Delehaunty K."/>
            <person name="Dinkelacker I."/>
            <person name="Fulton L."/>
            <person name="Fulton R."/>
            <person name="Godfrey J."/>
            <person name="Minx P."/>
            <person name="Mitreva M."/>
            <person name="Roeseler W."/>
            <person name="Tian H."/>
            <person name="Witte H."/>
            <person name="Yang S.P."/>
            <person name="Wilson R.K."/>
            <person name="Sommer R.J."/>
        </authorList>
    </citation>
    <scope>NUCLEOTIDE SEQUENCE [LARGE SCALE GENOMIC DNA]</scope>
    <source>
        <strain evidence="2">PS312</strain>
    </source>
</reference>